<dbReference type="Gene3D" id="1.10.357.10">
    <property type="entry name" value="Tetracycline Repressor, domain 2"/>
    <property type="match status" value="1"/>
</dbReference>
<dbReference type="OrthoDB" id="9812484at2"/>
<organism evidence="6 7">
    <name type="scientific">Paenibacillus tyrfis</name>
    <dbReference type="NCBI Taxonomy" id="1501230"/>
    <lineage>
        <taxon>Bacteria</taxon>
        <taxon>Bacillati</taxon>
        <taxon>Bacillota</taxon>
        <taxon>Bacilli</taxon>
        <taxon>Bacillales</taxon>
        <taxon>Paenibacillaceae</taxon>
        <taxon>Paenibacillus</taxon>
    </lineage>
</organism>
<dbReference type="Pfam" id="PF00440">
    <property type="entry name" value="TetR_N"/>
    <property type="match status" value="1"/>
</dbReference>
<dbReference type="SUPFAM" id="SSF46689">
    <property type="entry name" value="Homeodomain-like"/>
    <property type="match status" value="1"/>
</dbReference>
<keyword evidence="3" id="KW-0804">Transcription</keyword>
<dbReference type="Proteomes" id="UP000028123">
    <property type="component" value="Unassembled WGS sequence"/>
</dbReference>
<evidence type="ECO:0000256" key="3">
    <source>
        <dbReference type="ARBA" id="ARBA00023163"/>
    </source>
</evidence>
<evidence type="ECO:0000259" key="5">
    <source>
        <dbReference type="PROSITE" id="PS50977"/>
    </source>
</evidence>
<keyword evidence="2 4" id="KW-0238">DNA-binding</keyword>
<keyword evidence="1" id="KW-0805">Transcription regulation</keyword>
<dbReference type="Gene3D" id="1.10.10.60">
    <property type="entry name" value="Homeodomain-like"/>
    <property type="match status" value="1"/>
</dbReference>
<dbReference type="SUPFAM" id="SSF48498">
    <property type="entry name" value="Tetracyclin repressor-like, C-terminal domain"/>
    <property type="match status" value="1"/>
</dbReference>
<dbReference type="GO" id="GO:0000976">
    <property type="term" value="F:transcription cis-regulatory region binding"/>
    <property type="evidence" value="ECO:0007669"/>
    <property type="project" value="TreeGrafter"/>
</dbReference>
<dbReference type="RefSeq" id="WP_036689174.1">
    <property type="nucleotide sequence ID" value="NZ_JNVM01000024.1"/>
</dbReference>
<dbReference type="AlphaFoldDB" id="A0A081NXI8"/>
<gene>
    <name evidence="6" type="ORF">ET33_17490</name>
</gene>
<proteinExistence type="predicted"/>
<feature type="DNA-binding region" description="H-T-H motif" evidence="4">
    <location>
        <begin position="17"/>
        <end position="36"/>
    </location>
</feature>
<evidence type="ECO:0000256" key="1">
    <source>
        <dbReference type="ARBA" id="ARBA00023015"/>
    </source>
</evidence>
<evidence type="ECO:0000256" key="4">
    <source>
        <dbReference type="PROSITE-ProRule" id="PRU00335"/>
    </source>
</evidence>
<dbReference type="InterPro" id="IPR001647">
    <property type="entry name" value="HTH_TetR"/>
</dbReference>
<name>A0A081NXI8_9BACL</name>
<comment type="caution">
    <text evidence="6">The sequence shown here is derived from an EMBL/GenBank/DDBJ whole genome shotgun (WGS) entry which is preliminary data.</text>
</comment>
<dbReference type="EMBL" id="JNVM01000024">
    <property type="protein sequence ID" value="KEQ23161.1"/>
    <property type="molecule type" value="Genomic_DNA"/>
</dbReference>
<keyword evidence="7" id="KW-1185">Reference proteome</keyword>
<evidence type="ECO:0000256" key="2">
    <source>
        <dbReference type="ARBA" id="ARBA00023125"/>
    </source>
</evidence>
<dbReference type="eggNOG" id="COG1309">
    <property type="taxonomic scope" value="Bacteria"/>
</dbReference>
<feature type="domain" description="HTH tetR-type" evidence="5">
    <location>
        <begin position="1"/>
        <end position="54"/>
    </location>
</feature>
<dbReference type="InterPro" id="IPR009057">
    <property type="entry name" value="Homeodomain-like_sf"/>
</dbReference>
<sequence length="193" mass="21315">MAAALDLFARKGYHGTKISDVVKAAGVSQGTFYWHFQSKEQLALELIEGGKEKLIQVIGQGYRKHAGTVDDMVSSSARLLTDLFAFADRNRDLMALLLMKGQGADPPVREAVSQTWIAFEEAFKSNIERAIELGMLPRTSDLSLRANILVCLITGVLSKWLFGPMHDVDFQSAYSPSEIAEETAKFEFRGLLG</sequence>
<protein>
    <submittedName>
        <fullName evidence="6">TetR family transcriptional regulator</fullName>
    </submittedName>
</protein>
<dbReference type="PANTHER" id="PTHR30055">
    <property type="entry name" value="HTH-TYPE TRANSCRIPTIONAL REGULATOR RUTR"/>
    <property type="match status" value="1"/>
</dbReference>
<reference evidence="6 7" key="1">
    <citation type="submission" date="2014-06" db="EMBL/GenBank/DDBJ databases">
        <title>Draft genome sequence of Paenibacillus sp. MSt1.</title>
        <authorList>
            <person name="Aw Y.K."/>
            <person name="Ong K.S."/>
            <person name="Gan H.M."/>
            <person name="Lee S.M."/>
        </authorList>
    </citation>
    <scope>NUCLEOTIDE SEQUENCE [LARGE SCALE GENOMIC DNA]</scope>
    <source>
        <strain evidence="6 7">MSt1</strain>
    </source>
</reference>
<dbReference type="GO" id="GO:0003700">
    <property type="term" value="F:DNA-binding transcription factor activity"/>
    <property type="evidence" value="ECO:0007669"/>
    <property type="project" value="TreeGrafter"/>
</dbReference>
<dbReference type="InterPro" id="IPR050109">
    <property type="entry name" value="HTH-type_TetR-like_transc_reg"/>
</dbReference>
<evidence type="ECO:0000313" key="6">
    <source>
        <dbReference type="EMBL" id="KEQ23161.1"/>
    </source>
</evidence>
<dbReference type="PANTHER" id="PTHR30055:SF234">
    <property type="entry name" value="HTH-TYPE TRANSCRIPTIONAL REGULATOR BETI"/>
    <property type="match status" value="1"/>
</dbReference>
<dbReference type="PROSITE" id="PS50977">
    <property type="entry name" value="HTH_TETR_2"/>
    <property type="match status" value="1"/>
</dbReference>
<accession>A0A081NXI8</accession>
<dbReference type="InterPro" id="IPR036271">
    <property type="entry name" value="Tet_transcr_reg_TetR-rel_C_sf"/>
</dbReference>
<evidence type="ECO:0000313" key="7">
    <source>
        <dbReference type="Proteomes" id="UP000028123"/>
    </source>
</evidence>